<gene>
    <name evidence="2" type="ORF">COT93_01075</name>
</gene>
<dbReference type="NCBIfam" id="TIGR01994">
    <property type="entry name" value="SUF_scaf_2"/>
    <property type="match status" value="1"/>
</dbReference>
<protein>
    <submittedName>
        <fullName evidence="2">SUF system NifU family Fe-S cluster assembly protein</fullName>
    </submittedName>
</protein>
<evidence type="ECO:0000313" key="2">
    <source>
        <dbReference type="EMBL" id="PIR95703.1"/>
    </source>
</evidence>
<evidence type="ECO:0000313" key="3">
    <source>
        <dbReference type="Proteomes" id="UP000229972"/>
    </source>
</evidence>
<dbReference type="Gene3D" id="3.90.1010.10">
    <property type="match status" value="1"/>
</dbReference>
<proteinExistence type="predicted"/>
<feature type="domain" description="NIF system FeS cluster assembly NifU N-terminal" evidence="1">
    <location>
        <begin position="4"/>
        <end position="118"/>
    </location>
</feature>
<reference evidence="3" key="1">
    <citation type="submission" date="2017-09" db="EMBL/GenBank/DDBJ databases">
        <title>Depth-based differentiation of microbial function through sediment-hosted aquifers and enrichment of novel symbionts in the deep terrestrial subsurface.</title>
        <authorList>
            <person name="Probst A.J."/>
            <person name="Ladd B."/>
            <person name="Jarett J.K."/>
            <person name="Geller-Mcgrath D.E."/>
            <person name="Sieber C.M.K."/>
            <person name="Emerson J.B."/>
            <person name="Anantharaman K."/>
            <person name="Thomas B.C."/>
            <person name="Malmstrom R."/>
            <person name="Stieglmeier M."/>
            <person name="Klingl A."/>
            <person name="Woyke T."/>
            <person name="Ryan C.M."/>
            <person name="Banfield J.F."/>
        </authorList>
    </citation>
    <scope>NUCLEOTIDE SEQUENCE [LARGE SCALE GENOMIC DNA]</scope>
</reference>
<dbReference type="Pfam" id="PF01592">
    <property type="entry name" value="NifU_N"/>
    <property type="match status" value="1"/>
</dbReference>
<dbReference type="GO" id="GO:0005506">
    <property type="term" value="F:iron ion binding"/>
    <property type="evidence" value="ECO:0007669"/>
    <property type="project" value="InterPro"/>
</dbReference>
<dbReference type="InterPro" id="IPR002871">
    <property type="entry name" value="NIF_FeS_clus_asmbl_NifU_N"/>
</dbReference>
<organism evidence="2 3">
    <name type="scientific">Candidatus Falkowbacteria bacterium CG10_big_fil_rev_8_21_14_0_10_37_18</name>
    <dbReference type="NCBI Taxonomy" id="1974562"/>
    <lineage>
        <taxon>Bacteria</taxon>
        <taxon>Candidatus Falkowiibacteriota</taxon>
    </lineage>
</organism>
<dbReference type="EMBL" id="PFAL01000012">
    <property type="protein sequence ID" value="PIR95703.1"/>
    <property type="molecule type" value="Genomic_DNA"/>
</dbReference>
<dbReference type="CDD" id="cd06664">
    <property type="entry name" value="IscU_like"/>
    <property type="match status" value="1"/>
</dbReference>
<dbReference type="Proteomes" id="UP000229972">
    <property type="component" value="Unassembled WGS sequence"/>
</dbReference>
<comment type="caution">
    <text evidence="2">The sequence shown here is derived from an EMBL/GenBank/DDBJ whole genome shotgun (WGS) entry which is preliminary data.</text>
</comment>
<dbReference type="AlphaFoldDB" id="A0A2H0V9F8"/>
<dbReference type="SUPFAM" id="SSF82649">
    <property type="entry name" value="SufE/NifU"/>
    <property type="match status" value="1"/>
</dbReference>
<evidence type="ECO:0000259" key="1">
    <source>
        <dbReference type="Pfam" id="PF01592"/>
    </source>
</evidence>
<accession>A0A2H0V9F8</accession>
<dbReference type="GO" id="GO:0051536">
    <property type="term" value="F:iron-sulfur cluster binding"/>
    <property type="evidence" value="ECO:0007669"/>
    <property type="project" value="InterPro"/>
</dbReference>
<dbReference type="GO" id="GO:0016226">
    <property type="term" value="P:iron-sulfur cluster assembly"/>
    <property type="evidence" value="ECO:0007669"/>
    <property type="project" value="InterPro"/>
</dbReference>
<name>A0A2H0V9F8_9BACT</name>
<dbReference type="PANTHER" id="PTHR10093">
    <property type="entry name" value="IRON-SULFUR CLUSTER ASSEMBLY ENZYME NIFU HOMOLOG"/>
    <property type="match status" value="1"/>
</dbReference>
<sequence length="124" mass="13810">MDIYAQNIMDHYKNPRNKGHLKNADLSQQEINTTCGDDISVSLKLNGDKIKAIKFDGQGCAISQAAISILTESLIGKSIKSVLKLEFQDIEDIMGIPISERRYKCAMLGIWAIQKALRTISKNI</sequence>